<organism evidence="9 10">
    <name type="scientific">Bagarius yarrelli</name>
    <name type="common">Goonch</name>
    <name type="synonym">Bagrus yarrelli</name>
    <dbReference type="NCBI Taxonomy" id="175774"/>
    <lineage>
        <taxon>Eukaryota</taxon>
        <taxon>Metazoa</taxon>
        <taxon>Chordata</taxon>
        <taxon>Craniata</taxon>
        <taxon>Vertebrata</taxon>
        <taxon>Euteleostomi</taxon>
        <taxon>Actinopterygii</taxon>
        <taxon>Neopterygii</taxon>
        <taxon>Teleostei</taxon>
        <taxon>Ostariophysi</taxon>
        <taxon>Siluriformes</taxon>
        <taxon>Sisoridae</taxon>
        <taxon>Sisorinae</taxon>
        <taxon>Bagarius</taxon>
    </lineage>
</organism>
<dbReference type="PANTHER" id="PTHR48482:SF5">
    <property type="entry name" value="INTERLEUKIN-10"/>
    <property type="match status" value="1"/>
</dbReference>
<keyword evidence="5" id="KW-0732">Signal</keyword>
<dbReference type="SUPFAM" id="SSF47266">
    <property type="entry name" value="4-helical cytokines"/>
    <property type="match status" value="1"/>
</dbReference>
<feature type="disulfide bond" evidence="7">
    <location>
        <begin position="79"/>
        <end position="157"/>
    </location>
</feature>
<comment type="subcellular location">
    <subcellularLocation>
        <location evidence="1 8">Secreted</location>
    </subcellularLocation>
</comment>
<comment type="caution">
    <text evidence="9">The sequence shown here is derived from an EMBL/GenBank/DDBJ whole genome shotgun (WGS) entry which is preliminary data.</text>
</comment>
<keyword evidence="4 8" id="KW-0964">Secreted</keyword>
<evidence type="ECO:0000256" key="8">
    <source>
        <dbReference type="RuleBase" id="RU368043"/>
    </source>
</evidence>
<protein>
    <recommendedName>
        <fullName evidence="8">Interleukin family protein</fullName>
    </recommendedName>
</protein>
<dbReference type="EMBL" id="VCAZ01000164">
    <property type="protein sequence ID" value="TTA83866.1"/>
    <property type="molecule type" value="Genomic_DNA"/>
</dbReference>
<evidence type="ECO:0000313" key="10">
    <source>
        <dbReference type="Proteomes" id="UP000319801"/>
    </source>
</evidence>
<accession>A0A556V8Z1</accession>
<evidence type="ECO:0000313" key="9">
    <source>
        <dbReference type="EMBL" id="TTA83866.1"/>
    </source>
</evidence>
<evidence type="ECO:0000256" key="6">
    <source>
        <dbReference type="ARBA" id="ARBA00023157"/>
    </source>
</evidence>
<sequence length="209" mass="23942">MLTPPNGTDFSWPIKKPPLISSSLLILPRIQLQAYKRVNSRVMSSLRMLLLRFLLLSLLAALLLGAAQCKKITCQESCCSFVEGFPVRLRALRSSYNSIRDYYSPYGCSIMSDILHFYLETVLPSAINGHVEKKSLKSPINNIGNVFQELKRELIRCRIYFTCRQPFEISSVKNSYSQMGGRGLYKAMAELDMLFNYIEDYVASHKRKH</sequence>
<evidence type="ECO:0000256" key="2">
    <source>
        <dbReference type="ARBA" id="ARBA00008813"/>
    </source>
</evidence>
<evidence type="ECO:0000256" key="3">
    <source>
        <dbReference type="ARBA" id="ARBA00022514"/>
    </source>
</evidence>
<keyword evidence="3 8" id="KW-0202">Cytokine</keyword>
<reference evidence="9 10" key="1">
    <citation type="journal article" date="2019" name="Genome Biol. Evol.">
        <title>Whole-Genome Sequencing of the Giant Devil Catfish, Bagarius yarrelli.</title>
        <authorList>
            <person name="Jiang W."/>
            <person name="Lv Y."/>
            <person name="Cheng L."/>
            <person name="Yang K."/>
            <person name="Chao B."/>
            <person name="Wang X."/>
            <person name="Li Y."/>
            <person name="Pan X."/>
            <person name="You X."/>
            <person name="Zhang Y."/>
            <person name="Yang J."/>
            <person name="Li J."/>
            <person name="Zhang X."/>
            <person name="Liu S."/>
            <person name="Sun C."/>
            <person name="Yang J."/>
            <person name="Shi Q."/>
        </authorList>
    </citation>
    <scope>NUCLEOTIDE SEQUENCE [LARGE SCALE GENOMIC DNA]</scope>
    <source>
        <strain evidence="9">JWS20170419001</strain>
        <tissue evidence="9">Muscle</tissue>
    </source>
</reference>
<dbReference type="AlphaFoldDB" id="A0A556V8Z1"/>
<dbReference type="Pfam" id="PF00726">
    <property type="entry name" value="IL10"/>
    <property type="match status" value="1"/>
</dbReference>
<comment type="similarity">
    <text evidence="2 8">Belongs to the IL-10 family.</text>
</comment>
<dbReference type="OrthoDB" id="9931894at2759"/>
<dbReference type="GO" id="GO:0005125">
    <property type="term" value="F:cytokine activity"/>
    <property type="evidence" value="ECO:0007669"/>
    <property type="project" value="UniProtKB-UniRule"/>
</dbReference>
<dbReference type="Proteomes" id="UP000319801">
    <property type="component" value="Unassembled WGS sequence"/>
</dbReference>
<comment type="function">
    <text evidence="8">Immune regulatory cytokine.</text>
</comment>
<dbReference type="GO" id="GO:0005615">
    <property type="term" value="C:extracellular space"/>
    <property type="evidence" value="ECO:0007669"/>
    <property type="project" value="UniProtKB-UniRule"/>
</dbReference>
<evidence type="ECO:0000256" key="4">
    <source>
        <dbReference type="ARBA" id="ARBA00022525"/>
    </source>
</evidence>
<evidence type="ECO:0000256" key="1">
    <source>
        <dbReference type="ARBA" id="ARBA00004613"/>
    </source>
</evidence>
<keyword evidence="10" id="KW-1185">Reference proteome</keyword>
<dbReference type="SMART" id="SM00188">
    <property type="entry name" value="IL10"/>
    <property type="match status" value="1"/>
</dbReference>
<feature type="disulfide bond" evidence="7">
    <location>
        <begin position="108"/>
        <end position="163"/>
    </location>
</feature>
<keyword evidence="6 7" id="KW-1015">Disulfide bond</keyword>
<dbReference type="InterPro" id="IPR020443">
    <property type="entry name" value="IL-10/19/20/24/26"/>
</dbReference>
<dbReference type="InterPro" id="IPR009079">
    <property type="entry name" value="4_helix_cytokine-like_core"/>
</dbReference>
<evidence type="ECO:0000256" key="5">
    <source>
        <dbReference type="ARBA" id="ARBA00022729"/>
    </source>
</evidence>
<gene>
    <name evidence="9" type="ORF">Baya_14362</name>
</gene>
<proteinExistence type="inferred from homology"/>
<dbReference type="PANTHER" id="PTHR48482">
    <property type="entry name" value="INTERLEUKIN-19-RELATED"/>
    <property type="match status" value="1"/>
</dbReference>
<evidence type="ECO:0000256" key="7">
    <source>
        <dbReference type="PIRSR" id="PIRSR620443-50"/>
    </source>
</evidence>
<dbReference type="Gene3D" id="1.20.1250.10">
    <property type="match status" value="1"/>
</dbReference>
<name>A0A556V8Z1_BAGYA</name>